<reference evidence="1" key="2">
    <citation type="submission" date="2023-05" db="EMBL/GenBank/DDBJ databases">
        <authorList>
            <consortium name="Lawrence Berkeley National Laboratory"/>
            <person name="Steindorff A."/>
            <person name="Hensen N."/>
            <person name="Bonometti L."/>
            <person name="Westerberg I."/>
            <person name="Brannstrom I.O."/>
            <person name="Guillou S."/>
            <person name="Cros-Aarteil S."/>
            <person name="Calhoun S."/>
            <person name="Haridas S."/>
            <person name="Kuo A."/>
            <person name="Mondo S."/>
            <person name="Pangilinan J."/>
            <person name="Riley R."/>
            <person name="Labutti K."/>
            <person name="Andreopoulos B."/>
            <person name="Lipzen A."/>
            <person name="Chen C."/>
            <person name="Yanf M."/>
            <person name="Daum C."/>
            <person name="Ng V."/>
            <person name="Clum A."/>
            <person name="Ohm R."/>
            <person name="Martin F."/>
            <person name="Silar P."/>
            <person name="Natvig D."/>
            <person name="Lalanne C."/>
            <person name="Gautier V."/>
            <person name="Ament-Velasquez S.L."/>
            <person name="Kruys A."/>
            <person name="Hutchinson M.I."/>
            <person name="Powell A.J."/>
            <person name="Barry K."/>
            <person name="Miller A.N."/>
            <person name="Grigoriev I.V."/>
            <person name="Debuchy R."/>
            <person name="Gladieux P."/>
            <person name="Thoren M.H."/>
            <person name="Johannesson H."/>
        </authorList>
    </citation>
    <scope>NUCLEOTIDE SEQUENCE</scope>
    <source>
        <strain evidence="1">CBS 757.83</strain>
    </source>
</reference>
<proteinExistence type="predicted"/>
<evidence type="ECO:0000313" key="2">
    <source>
        <dbReference type="Proteomes" id="UP001305647"/>
    </source>
</evidence>
<sequence length="502" mass="56465">MATATEDISDDDGGHLGLHPRCGICADTISRHERVIALFGNHYSTSYRGRTRIFAFAQPGHTITRVNGCLLCRYPDSRRCAASPEFAPIHFDCFEIFRQQCSVSASVAMQRLWIVASWRNPWRGARPVHLTAPMVDKDTLGTISGFCGLPRLCTLPLELLEMIRQYSEHSLLWRCIPALQLADNVSATEPEPLLTVPLQEVHFWERGGKLILDSDGISKVERLPGPPSYTGECTSRTAFIVQDEASVSQVVVRLKDGRLRLERPAGLRTLLIWNTPAPPSLALCKAYPADLPSCHVIHAVEMDAMEGITFFFSGGQLFGIHPHRRSEESCGKDTFDRDFPNRLRRALLAGDVIIGLQPKGEVVKDRYLAASTHLKMLYGEPREGRPALLCDVLSTLVSYEQDNGYCRGILFRYQNGGSRAVGQCRRLVDPAESVVRPVQLCFRITSSSWRWNRMVCSVRVRFEEGARTNHAEQDSDGWESRPMKGLLKFWFTRESSFLIVEE</sequence>
<dbReference type="Proteomes" id="UP001305647">
    <property type="component" value="Unassembled WGS sequence"/>
</dbReference>
<keyword evidence="2" id="KW-1185">Reference proteome</keyword>
<organism evidence="1 2">
    <name type="scientific">Parathielavia hyrcaniae</name>
    <dbReference type="NCBI Taxonomy" id="113614"/>
    <lineage>
        <taxon>Eukaryota</taxon>
        <taxon>Fungi</taxon>
        <taxon>Dikarya</taxon>
        <taxon>Ascomycota</taxon>
        <taxon>Pezizomycotina</taxon>
        <taxon>Sordariomycetes</taxon>
        <taxon>Sordariomycetidae</taxon>
        <taxon>Sordariales</taxon>
        <taxon>Chaetomiaceae</taxon>
        <taxon>Parathielavia</taxon>
    </lineage>
</organism>
<reference evidence="1" key="1">
    <citation type="journal article" date="2023" name="Mol. Phylogenet. Evol.">
        <title>Genome-scale phylogeny and comparative genomics of the fungal order Sordariales.</title>
        <authorList>
            <person name="Hensen N."/>
            <person name="Bonometti L."/>
            <person name="Westerberg I."/>
            <person name="Brannstrom I.O."/>
            <person name="Guillou S."/>
            <person name="Cros-Aarteil S."/>
            <person name="Calhoun S."/>
            <person name="Haridas S."/>
            <person name="Kuo A."/>
            <person name="Mondo S."/>
            <person name="Pangilinan J."/>
            <person name="Riley R."/>
            <person name="LaButti K."/>
            <person name="Andreopoulos B."/>
            <person name="Lipzen A."/>
            <person name="Chen C."/>
            <person name="Yan M."/>
            <person name="Daum C."/>
            <person name="Ng V."/>
            <person name="Clum A."/>
            <person name="Steindorff A."/>
            <person name="Ohm R.A."/>
            <person name="Martin F."/>
            <person name="Silar P."/>
            <person name="Natvig D.O."/>
            <person name="Lalanne C."/>
            <person name="Gautier V."/>
            <person name="Ament-Velasquez S.L."/>
            <person name="Kruys A."/>
            <person name="Hutchinson M.I."/>
            <person name="Powell A.J."/>
            <person name="Barry K."/>
            <person name="Miller A.N."/>
            <person name="Grigoriev I.V."/>
            <person name="Debuchy R."/>
            <person name="Gladieux P."/>
            <person name="Hiltunen Thoren M."/>
            <person name="Johannesson H."/>
        </authorList>
    </citation>
    <scope>NUCLEOTIDE SEQUENCE</scope>
    <source>
        <strain evidence="1">CBS 757.83</strain>
    </source>
</reference>
<dbReference type="AlphaFoldDB" id="A0AAN6T2M3"/>
<name>A0AAN6T2M3_9PEZI</name>
<accession>A0AAN6T2M3</accession>
<comment type="caution">
    <text evidence="1">The sequence shown here is derived from an EMBL/GenBank/DDBJ whole genome shotgun (WGS) entry which is preliminary data.</text>
</comment>
<protein>
    <submittedName>
        <fullName evidence="1">Uncharacterized protein</fullName>
    </submittedName>
</protein>
<evidence type="ECO:0000313" key="1">
    <source>
        <dbReference type="EMBL" id="KAK4102523.1"/>
    </source>
</evidence>
<gene>
    <name evidence="1" type="ORF">N658DRAFT_566091</name>
</gene>
<dbReference type="EMBL" id="MU863631">
    <property type="protein sequence ID" value="KAK4102523.1"/>
    <property type="molecule type" value="Genomic_DNA"/>
</dbReference>